<keyword evidence="1" id="KW-0472">Membrane</keyword>
<evidence type="ECO:0008006" key="4">
    <source>
        <dbReference type="Google" id="ProtNLM"/>
    </source>
</evidence>
<reference evidence="2 3" key="1">
    <citation type="submission" date="2022-11" db="EMBL/GenBank/DDBJ databases">
        <title>Desulfobotulus tamanensis H1 sp. nov. - anaerobic, alkaliphilic, sulphate reducing bacterium isolated from terrestrial mud volcano.</title>
        <authorList>
            <person name="Frolova A."/>
            <person name="Merkel A.Y."/>
            <person name="Slobodkin A.I."/>
        </authorList>
    </citation>
    <scope>NUCLEOTIDE SEQUENCE [LARGE SCALE GENOMIC DNA]</scope>
    <source>
        <strain evidence="2 3">H1</strain>
    </source>
</reference>
<feature type="transmembrane region" description="Helical" evidence="1">
    <location>
        <begin position="12"/>
        <end position="33"/>
    </location>
</feature>
<organism evidence="2 3">
    <name type="scientific">Desulfobotulus pelophilus</name>
    <dbReference type="NCBI Taxonomy" id="2823377"/>
    <lineage>
        <taxon>Bacteria</taxon>
        <taxon>Pseudomonadati</taxon>
        <taxon>Thermodesulfobacteriota</taxon>
        <taxon>Desulfobacteria</taxon>
        <taxon>Desulfobacterales</taxon>
        <taxon>Desulfobacteraceae</taxon>
        <taxon>Desulfobotulus</taxon>
    </lineage>
</organism>
<keyword evidence="1" id="KW-1133">Transmembrane helix</keyword>
<feature type="transmembrane region" description="Helical" evidence="1">
    <location>
        <begin position="330"/>
        <end position="349"/>
    </location>
</feature>
<gene>
    <name evidence="2" type="ORF">OOT00_14570</name>
</gene>
<evidence type="ECO:0000256" key="1">
    <source>
        <dbReference type="SAM" id="Phobius"/>
    </source>
</evidence>
<name>A0ABT3NCN7_9BACT</name>
<dbReference type="EMBL" id="JAPFPW010000024">
    <property type="protein sequence ID" value="MCW7755209.1"/>
    <property type="molecule type" value="Genomic_DNA"/>
</dbReference>
<comment type="caution">
    <text evidence="2">The sequence shown here is derived from an EMBL/GenBank/DDBJ whole genome shotgun (WGS) entry which is preliminary data.</text>
</comment>
<accession>A0ABT3NCN7</accession>
<dbReference type="Proteomes" id="UP001209681">
    <property type="component" value="Unassembled WGS sequence"/>
</dbReference>
<proteinExistence type="predicted"/>
<dbReference type="RefSeq" id="WP_265426133.1">
    <property type="nucleotide sequence ID" value="NZ_JAPFPW010000024.1"/>
</dbReference>
<evidence type="ECO:0000313" key="2">
    <source>
        <dbReference type="EMBL" id="MCW7755209.1"/>
    </source>
</evidence>
<protein>
    <recommendedName>
        <fullName evidence="4">Nitrate/nitrite sensing protein domain-containing protein</fullName>
    </recommendedName>
</protein>
<keyword evidence="1" id="KW-0812">Transmembrane</keyword>
<evidence type="ECO:0000313" key="3">
    <source>
        <dbReference type="Proteomes" id="UP001209681"/>
    </source>
</evidence>
<sequence>MTAIRLKKERLMAPVIILTVLIFIMGTGNFLLLRHIRSQTELLISQNLPLWAMAGTLYRLTAETGYAMASYEQHADPATWETAWETSEICMENIRTGQSLARNQNSVTFQSHMDRMDIVLTRYQDVMQRSRNARESIMENRKTMKRSSSLFLESIRAYNRLQDQEMNLQIAAAFGKGSLVRYGLDLSSEQELKIRHSRIQAGNTILNRGHTLYTEIWEAETRGDIHSLSIILPDVQEVHDSMSELLKVTRQPQNLQLLQRAMAALENNMAAVHNLILARQHAEKATAIQKASYHELLSTASEIASEAHARAIYGNDETRRILRQGLTRPLQLAVISIVIMFFFLFLHYLRTEKNKERNH</sequence>
<keyword evidence="3" id="KW-1185">Reference proteome</keyword>